<proteinExistence type="predicted"/>
<feature type="domain" description="HTH cro/C1-type" evidence="1">
    <location>
        <begin position="6"/>
        <end position="61"/>
    </location>
</feature>
<dbReference type="PROSITE" id="PS50943">
    <property type="entry name" value="HTH_CROC1"/>
    <property type="match status" value="1"/>
</dbReference>
<dbReference type="InterPro" id="IPR001387">
    <property type="entry name" value="Cro/C1-type_HTH"/>
</dbReference>
<gene>
    <name evidence="2" type="ORF">GCM10007938_26730</name>
</gene>
<evidence type="ECO:0000313" key="3">
    <source>
        <dbReference type="Proteomes" id="UP001157138"/>
    </source>
</evidence>
<dbReference type="InterPro" id="IPR010982">
    <property type="entry name" value="Lambda_DNA-bd_dom_sf"/>
</dbReference>
<dbReference type="SMART" id="SM00530">
    <property type="entry name" value="HTH_XRE"/>
    <property type="match status" value="1"/>
</dbReference>
<evidence type="ECO:0000259" key="1">
    <source>
        <dbReference type="PROSITE" id="PS50943"/>
    </source>
</evidence>
<dbReference type="Proteomes" id="UP001157138">
    <property type="component" value="Unassembled WGS sequence"/>
</dbReference>
<evidence type="ECO:0000313" key="2">
    <source>
        <dbReference type="EMBL" id="GLT18891.1"/>
    </source>
</evidence>
<accession>A0ABQ6F0W5</accession>
<dbReference type="Pfam" id="PF13560">
    <property type="entry name" value="HTH_31"/>
    <property type="match status" value="1"/>
</dbReference>
<reference evidence="3" key="1">
    <citation type="journal article" date="2019" name="Int. J. Syst. Evol. Microbiol.">
        <title>The Global Catalogue of Microorganisms (GCM) 10K type strain sequencing project: providing services to taxonomists for standard genome sequencing and annotation.</title>
        <authorList>
            <consortium name="The Broad Institute Genomics Platform"/>
            <consortium name="The Broad Institute Genome Sequencing Center for Infectious Disease"/>
            <person name="Wu L."/>
            <person name="Ma J."/>
        </authorList>
    </citation>
    <scope>NUCLEOTIDE SEQUENCE [LARGE SCALE GENOMIC DNA]</scope>
    <source>
        <strain evidence="3">NBRC 108723</strain>
    </source>
</reference>
<dbReference type="SUPFAM" id="SSF47413">
    <property type="entry name" value="lambda repressor-like DNA-binding domains"/>
    <property type="match status" value="1"/>
</dbReference>
<organism evidence="2 3">
    <name type="scientific">Vibrio zhanjiangensis</name>
    <dbReference type="NCBI Taxonomy" id="1046128"/>
    <lineage>
        <taxon>Bacteria</taxon>
        <taxon>Pseudomonadati</taxon>
        <taxon>Pseudomonadota</taxon>
        <taxon>Gammaproteobacteria</taxon>
        <taxon>Vibrionales</taxon>
        <taxon>Vibrionaceae</taxon>
        <taxon>Vibrio</taxon>
    </lineage>
</organism>
<sequence length="103" mass="12020">MKRERLILAREKAGLSREQVAEAMYKSPHTIKSWETTSRQPRSLKEIERLCDLLGINVHWYLSGQPPMKKLSKEQQDELLALFSELTDQQKEAILEVMRVITP</sequence>
<comment type="caution">
    <text evidence="2">The sequence shown here is derived from an EMBL/GenBank/DDBJ whole genome shotgun (WGS) entry which is preliminary data.</text>
</comment>
<dbReference type="RefSeq" id="WP_284192761.1">
    <property type="nucleotide sequence ID" value="NZ_BSPW01000059.1"/>
</dbReference>
<name>A0ABQ6F0W5_9VIBR</name>
<protein>
    <recommendedName>
        <fullName evidence="1">HTH cro/C1-type domain-containing protein</fullName>
    </recommendedName>
</protein>
<dbReference type="CDD" id="cd00093">
    <property type="entry name" value="HTH_XRE"/>
    <property type="match status" value="1"/>
</dbReference>
<dbReference type="EMBL" id="BSPW01000059">
    <property type="protein sequence ID" value="GLT18891.1"/>
    <property type="molecule type" value="Genomic_DNA"/>
</dbReference>
<dbReference type="Gene3D" id="1.10.260.40">
    <property type="entry name" value="lambda repressor-like DNA-binding domains"/>
    <property type="match status" value="1"/>
</dbReference>
<keyword evidence="3" id="KW-1185">Reference proteome</keyword>